<keyword evidence="2" id="KW-0456">Lyase</keyword>
<reference evidence="2 3" key="1">
    <citation type="submission" date="2017-11" db="EMBL/GenBank/DDBJ databases">
        <title>Sequencing the genomes of 1000 actinobacteria strains.</title>
        <authorList>
            <person name="Klenk H.-P."/>
        </authorList>
    </citation>
    <scope>NUCLEOTIDE SEQUENCE [LARGE SCALE GENOMIC DNA]</scope>
    <source>
        <strain evidence="2 3">DSM 44104</strain>
    </source>
</reference>
<dbReference type="Gene3D" id="3.30.450.410">
    <property type="match status" value="1"/>
</dbReference>
<comment type="caution">
    <text evidence="2">The sequence shown here is derived from an EMBL/GenBank/DDBJ whole genome shotgun (WGS) entry which is preliminary data.</text>
</comment>
<dbReference type="EMBL" id="PHUJ01000002">
    <property type="protein sequence ID" value="PKB41206.1"/>
    <property type="molecule type" value="Genomic_DNA"/>
</dbReference>
<evidence type="ECO:0000256" key="1">
    <source>
        <dbReference type="SAM" id="MobiDB-lite"/>
    </source>
</evidence>
<name>A0AA44UVB3_PSEA5</name>
<gene>
    <name evidence="2" type="ORF">ATL51_0168</name>
</gene>
<feature type="region of interest" description="Disordered" evidence="1">
    <location>
        <begin position="231"/>
        <end position="252"/>
    </location>
</feature>
<sequence length="369" mass="39134">MTLPNPGQPLRVESLCDTGQAGLGARLTGLPTPVRLLHREVLRAFLSTGQPPYRDDLAVSGGVDRDDAFGQLADLDVVHLGADGRVLVAYPFSGRPTGHTVQLDSADSAGGAGGPVLHAMCAIDALGIPLMTGRNGVITSADPGGGHPVRVERRGQDWRWAPEDTAVLLAQQSSGCGAAADCLCPTITFHTSRRRAEDHLRTRPGLTGVVLDQAQAVETARRSFAHLLDPTPQAVHPRAETGHPRAEAPAATTQRVSVEMLHTEGCPNATDYLPRLRQLAAAAGVTEPVLVRLVADPEQAQRERFLGSPTIRIDGHDVDPGAAARRDYGLSCRLYTGPDGLRGTPPDEWVLALLRPDTTDGPTTEGHSR</sequence>
<evidence type="ECO:0000313" key="2">
    <source>
        <dbReference type="EMBL" id="PKB41206.1"/>
    </source>
</evidence>
<dbReference type="Proteomes" id="UP000232453">
    <property type="component" value="Unassembled WGS sequence"/>
</dbReference>
<dbReference type="InterPro" id="IPR004927">
    <property type="entry name" value="MerB"/>
</dbReference>
<dbReference type="InterPro" id="IPR053717">
    <property type="entry name" value="MerB_lyase_sf"/>
</dbReference>
<protein>
    <submittedName>
        <fullName evidence="2">Alkylmercury lyase-like protein</fullName>
    </submittedName>
</protein>
<dbReference type="SUPFAM" id="SSF160387">
    <property type="entry name" value="NosL/MerB-like"/>
    <property type="match status" value="1"/>
</dbReference>
<evidence type="ECO:0000313" key="3">
    <source>
        <dbReference type="Proteomes" id="UP000232453"/>
    </source>
</evidence>
<accession>A0AA44UVB3</accession>
<dbReference type="GO" id="GO:0018836">
    <property type="term" value="F:alkylmercury lyase activity"/>
    <property type="evidence" value="ECO:0007669"/>
    <property type="project" value="InterPro"/>
</dbReference>
<organism evidence="2 3">
    <name type="scientific">Pseudonocardia alni</name>
    <name type="common">Amycolata alni</name>
    <dbReference type="NCBI Taxonomy" id="33907"/>
    <lineage>
        <taxon>Bacteria</taxon>
        <taxon>Bacillati</taxon>
        <taxon>Actinomycetota</taxon>
        <taxon>Actinomycetes</taxon>
        <taxon>Pseudonocardiales</taxon>
        <taxon>Pseudonocardiaceae</taxon>
        <taxon>Pseudonocardia</taxon>
    </lineage>
</organism>
<dbReference type="RefSeq" id="WP_100877273.1">
    <property type="nucleotide sequence ID" value="NZ_JBEPFP010000014.1"/>
</dbReference>
<dbReference type="Pfam" id="PF03243">
    <property type="entry name" value="MerB"/>
    <property type="match status" value="1"/>
</dbReference>
<dbReference type="AlphaFoldDB" id="A0AA44UVB3"/>
<feature type="compositionally biased region" description="Basic and acidic residues" evidence="1">
    <location>
        <begin position="237"/>
        <end position="246"/>
    </location>
</feature>
<proteinExistence type="predicted"/>